<reference evidence="2" key="1">
    <citation type="submission" date="2023-10" db="EMBL/GenBank/DDBJ databases">
        <authorList>
            <person name="Chen Y."/>
            <person name="Shah S."/>
            <person name="Dougan E. K."/>
            <person name="Thang M."/>
            <person name="Chan C."/>
        </authorList>
    </citation>
    <scope>NUCLEOTIDE SEQUENCE [LARGE SCALE GENOMIC DNA]</scope>
</reference>
<dbReference type="Gene3D" id="1.20.5.190">
    <property type="match status" value="1"/>
</dbReference>
<evidence type="ECO:0000256" key="1">
    <source>
        <dbReference type="SAM" id="MobiDB-lite"/>
    </source>
</evidence>
<gene>
    <name evidence="2" type="ORF">PCOR1329_LOCUS74578</name>
</gene>
<feature type="region of interest" description="Disordered" evidence="1">
    <location>
        <begin position="358"/>
        <end position="394"/>
    </location>
</feature>
<feature type="compositionally biased region" description="Low complexity" evidence="1">
    <location>
        <begin position="762"/>
        <end position="776"/>
    </location>
</feature>
<protein>
    <submittedName>
        <fullName evidence="2">Uncharacterized protein</fullName>
    </submittedName>
</protein>
<evidence type="ECO:0000313" key="2">
    <source>
        <dbReference type="EMBL" id="CAK0895983.1"/>
    </source>
</evidence>
<feature type="compositionally biased region" description="Basic and acidic residues" evidence="1">
    <location>
        <begin position="304"/>
        <end position="345"/>
    </location>
</feature>
<accession>A0ABN9XDB0</accession>
<feature type="compositionally biased region" description="Basic and acidic residues" evidence="1">
    <location>
        <begin position="777"/>
        <end position="791"/>
    </location>
</feature>
<dbReference type="PANTHER" id="PTHR10699:SF11">
    <property type="entry name" value="IGLOO, ISOFORM A"/>
    <property type="match status" value="1"/>
</dbReference>
<feature type="compositionally biased region" description="Basic residues" evidence="1">
    <location>
        <begin position="797"/>
        <end position="813"/>
    </location>
</feature>
<feature type="compositionally biased region" description="Low complexity" evidence="1">
    <location>
        <begin position="289"/>
        <end position="301"/>
    </location>
</feature>
<dbReference type="PANTHER" id="PTHR10699">
    <property type="entry name" value="NEUROMODULIN"/>
    <property type="match status" value="1"/>
</dbReference>
<dbReference type="CDD" id="cd23767">
    <property type="entry name" value="IQCD"/>
    <property type="match status" value="1"/>
</dbReference>
<dbReference type="SMART" id="SM00015">
    <property type="entry name" value="IQ"/>
    <property type="match status" value="4"/>
</dbReference>
<name>A0ABN9XDB0_9DINO</name>
<evidence type="ECO:0000313" key="3">
    <source>
        <dbReference type="Proteomes" id="UP001189429"/>
    </source>
</evidence>
<feature type="region of interest" description="Disordered" evidence="1">
    <location>
        <begin position="734"/>
        <end position="850"/>
    </location>
</feature>
<comment type="caution">
    <text evidence="2">The sequence shown here is derived from an EMBL/GenBank/DDBJ whole genome shotgun (WGS) entry which is preliminary data.</text>
</comment>
<keyword evidence="3" id="KW-1185">Reference proteome</keyword>
<proteinExistence type="predicted"/>
<feature type="compositionally biased region" description="Low complexity" evidence="1">
    <location>
        <begin position="840"/>
        <end position="850"/>
    </location>
</feature>
<organism evidence="2 3">
    <name type="scientific">Prorocentrum cordatum</name>
    <dbReference type="NCBI Taxonomy" id="2364126"/>
    <lineage>
        <taxon>Eukaryota</taxon>
        <taxon>Sar</taxon>
        <taxon>Alveolata</taxon>
        <taxon>Dinophyceae</taxon>
        <taxon>Prorocentrales</taxon>
        <taxon>Prorocentraceae</taxon>
        <taxon>Prorocentrum</taxon>
    </lineage>
</organism>
<feature type="compositionally biased region" description="Basic residues" evidence="1">
    <location>
        <begin position="221"/>
        <end position="230"/>
    </location>
</feature>
<dbReference type="InterPro" id="IPR000048">
    <property type="entry name" value="IQ_motif_EF-hand-BS"/>
</dbReference>
<feature type="region of interest" description="Disordered" evidence="1">
    <location>
        <begin position="597"/>
        <end position="616"/>
    </location>
</feature>
<dbReference type="EMBL" id="CAUYUJ010020121">
    <property type="protein sequence ID" value="CAK0895983.1"/>
    <property type="molecule type" value="Genomic_DNA"/>
</dbReference>
<dbReference type="PROSITE" id="PS50096">
    <property type="entry name" value="IQ"/>
    <property type="match status" value="4"/>
</dbReference>
<dbReference type="Proteomes" id="UP001189429">
    <property type="component" value="Unassembled WGS sequence"/>
</dbReference>
<feature type="compositionally biased region" description="Basic residues" evidence="1">
    <location>
        <begin position="828"/>
        <end position="839"/>
    </location>
</feature>
<feature type="region of interest" description="Disordered" evidence="1">
    <location>
        <begin position="217"/>
        <end position="345"/>
    </location>
</feature>
<feature type="non-terminal residue" evidence="2">
    <location>
        <position position="850"/>
    </location>
</feature>
<sequence>MAPQFLLLQAQNAYETFMKDSNLSIKRNTRAIVTMSEAKAKREQELTSSKQDVAATLKVLENLHNMAGELNDRCSWLLKNFDKRQEARAAEVDALKEAGGPRGDPASAHRRGLQLRRWPLTFETPQRGVRGRARRCRLQGLDPLACFLLSPTPWSTADAKARRASRGAPATANAVAAPSRARPFARLLQSTMPPNGGRLGFFLLCLREGPAATVSLEASRHRNRQGRARALHPDKQPPGATDAQRSRAKRAFQPPGHEPSGAVVSTVAREVHDGLRGARAAAPDSGCPEGAAAAGAAPRAARAARREADAPADRARAQARAEEDARRRLEHEERDRREQAEERERRRLQARLQERADGLGATWVLPPRARGRPRTEWRGWDPDGEADDGSDTSSTLSFDIHIDLQGLDLDNLELIEDETTEAQLMGLGGGERWTINVAPPPPQASQGSSILLVPWILEGRAAAVPPGAGPFGRPAMAAAAPKAGDSVEVVGLATPAGRALNGQKGVVVQFHEAKGSFEVQLGRSDRRVSLKLENLLVDQPRRTDEEKAAATRIQSVHRGKQAGSLGYSHKVTAAAGPARDDPPSLRPAAASAALPELPDAASEEDPAVPEASEAASEEWCLSARWSAEGDAEKTAQGSEEENAAAAKIQAVHRGNQARGLVQDQRTAAAFLAREDPPQGTDEENVAAAKLQAAFLARGDPPRGTDEEYAAAAKIQAVHRGIQARSSIERKRTAALSLVREEPTHGTDEESPAADGIQATRCGRQARSSGASGAASSAREDLPVGNDEEHAAAVRIQAVHRGKRARSSAASKRKAGTDEEHAAAARIQAAHRGKQARRPHAAAAGPARGEE</sequence>
<feature type="compositionally biased region" description="Basic and acidic residues" evidence="1">
    <location>
        <begin position="738"/>
        <end position="747"/>
    </location>
</feature>